<comment type="subcellular location">
    <subcellularLocation>
        <location evidence="1">Membrane</location>
    </subcellularLocation>
</comment>
<dbReference type="InterPro" id="IPR001828">
    <property type="entry name" value="ANF_lig-bd_rcpt"/>
</dbReference>
<feature type="domain" description="Receptor ligand binding region" evidence="5">
    <location>
        <begin position="57"/>
        <end position="208"/>
    </location>
</feature>
<dbReference type="PANTHER" id="PTHR34836">
    <property type="entry name" value="OS06G0188250 PROTEIN"/>
    <property type="match status" value="1"/>
</dbReference>
<evidence type="ECO:0000256" key="3">
    <source>
        <dbReference type="ARBA" id="ARBA00022989"/>
    </source>
</evidence>
<dbReference type="PANTHER" id="PTHR34836:SF1">
    <property type="entry name" value="OS09G0428600 PROTEIN"/>
    <property type="match status" value="1"/>
</dbReference>
<dbReference type="Pfam" id="PF01094">
    <property type="entry name" value="ANF_receptor"/>
    <property type="match status" value="1"/>
</dbReference>
<keyword evidence="3" id="KW-1133">Transmembrane helix</keyword>
<evidence type="ECO:0000313" key="7">
    <source>
        <dbReference type="Proteomes" id="UP001642360"/>
    </source>
</evidence>
<protein>
    <recommendedName>
        <fullName evidence="5">Receptor ligand binding region domain-containing protein</fullName>
    </recommendedName>
</protein>
<dbReference type="GO" id="GO:0016020">
    <property type="term" value="C:membrane"/>
    <property type="evidence" value="ECO:0007669"/>
    <property type="project" value="UniProtKB-SubCell"/>
</dbReference>
<dbReference type="InterPro" id="IPR028082">
    <property type="entry name" value="Peripla_BP_I"/>
</dbReference>
<dbReference type="SUPFAM" id="SSF53822">
    <property type="entry name" value="Periplasmic binding protein-like I"/>
    <property type="match status" value="1"/>
</dbReference>
<sequence>MAFPLTSEYTTSKPTIFLPTTLISFLLLYKGIFASSQIETTSIGAIIDDNTHIGKEVNAAIKVAAQTFNSSSMYQRVSLHFHNLGGNPLQAAYAAEELIKENNVQAIIGMETWEEASLVAEVGNRSQVPIVSFASVILPQPLTPPRWPFLVQLATNVTEQIRCITEIVCSFNWRKVIAIYEADYYGTDFGIFSALSDSLQDHGVEIESSP</sequence>
<keyword evidence="2" id="KW-0812">Transmembrane</keyword>
<dbReference type="Gene3D" id="3.40.50.2300">
    <property type="match status" value="2"/>
</dbReference>
<accession>A0ABC8RYX1</accession>
<evidence type="ECO:0000256" key="1">
    <source>
        <dbReference type="ARBA" id="ARBA00004370"/>
    </source>
</evidence>
<gene>
    <name evidence="6" type="ORF">ILEXP_LOCUS16105</name>
</gene>
<comment type="caution">
    <text evidence="6">The sequence shown here is derived from an EMBL/GenBank/DDBJ whole genome shotgun (WGS) entry which is preliminary data.</text>
</comment>
<dbReference type="InterPro" id="IPR015683">
    <property type="entry name" value="Ionotropic_Glu_rcpt"/>
</dbReference>
<evidence type="ECO:0000256" key="2">
    <source>
        <dbReference type="ARBA" id="ARBA00022692"/>
    </source>
</evidence>
<name>A0ABC8RYX1_9AQUA</name>
<dbReference type="AlphaFoldDB" id="A0ABC8RYX1"/>
<reference evidence="6 7" key="1">
    <citation type="submission" date="2024-02" db="EMBL/GenBank/DDBJ databases">
        <authorList>
            <person name="Vignale AGUSTIN F."/>
            <person name="Sosa J E."/>
            <person name="Modenutti C."/>
        </authorList>
    </citation>
    <scope>NUCLEOTIDE SEQUENCE [LARGE SCALE GENOMIC DNA]</scope>
</reference>
<organism evidence="6 7">
    <name type="scientific">Ilex paraguariensis</name>
    <name type="common">yerba mate</name>
    <dbReference type="NCBI Taxonomy" id="185542"/>
    <lineage>
        <taxon>Eukaryota</taxon>
        <taxon>Viridiplantae</taxon>
        <taxon>Streptophyta</taxon>
        <taxon>Embryophyta</taxon>
        <taxon>Tracheophyta</taxon>
        <taxon>Spermatophyta</taxon>
        <taxon>Magnoliopsida</taxon>
        <taxon>eudicotyledons</taxon>
        <taxon>Gunneridae</taxon>
        <taxon>Pentapetalae</taxon>
        <taxon>asterids</taxon>
        <taxon>campanulids</taxon>
        <taxon>Aquifoliales</taxon>
        <taxon>Aquifoliaceae</taxon>
        <taxon>Ilex</taxon>
    </lineage>
</organism>
<keyword evidence="4" id="KW-0472">Membrane</keyword>
<dbReference type="EMBL" id="CAUOFW020001725">
    <property type="protein sequence ID" value="CAK9148179.1"/>
    <property type="molecule type" value="Genomic_DNA"/>
</dbReference>
<evidence type="ECO:0000259" key="5">
    <source>
        <dbReference type="Pfam" id="PF01094"/>
    </source>
</evidence>
<keyword evidence="7" id="KW-1185">Reference proteome</keyword>
<evidence type="ECO:0000256" key="4">
    <source>
        <dbReference type="ARBA" id="ARBA00023136"/>
    </source>
</evidence>
<evidence type="ECO:0000313" key="6">
    <source>
        <dbReference type="EMBL" id="CAK9148179.1"/>
    </source>
</evidence>
<dbReference type="Proteomes" id="UP001642360">
    <property type="component" value="Unassembled WGS sequence"/>
</dbReference>
<proteinExistence type="predicted"/>